<dbReference type="PANTHER" id="PTHR30183:SF3">
    <property type="entry name" value="MOLYBDENUM TRANSPORT SYSTEM PERMEASE PROTEIN MODB"/>
    <property type="match status" value="1"/>
</dbReference>
<protein>
    <recommendedName>
        <fullName evidence="8">ABC transmembrane type-1 domain-containing protein</fullName>
    </recommendedName>
</protein>
<reference evidence="9" key="1">
    <citation type="journal article" date="2014" name="Front. Microbiol.">
        <title>High frequency of phylogenetically diverse reductive dehalogenase-homologous genes in deep subseafloor sedimentary metagenomes.</title>
        <authorList>
            <person name="Kawai M."/>
            <person name="Futagami T."/>
            <person name="Toyoda A."/>
            <person name="Takaki Y."/>
            <person name="Nishi S."/>
            <person name="Hori S."/>
            <person name="Arai W."/>
            <person name="Tsubouchi T."/>
            <person name="Morono Y."/>
            <person name="Uchiyama I."/>
            <person name="Ito T."/>
            <person name="Fujiyama A."/>
            <person name="Inagaki F."/>
            <person name="Takami H."/>
        </authorList>
    </citation>
    <scope>NUCLEOTIDE SEQUENCE</scope>
    <source>
        <strain evidence="9">Expedition CK06-06</strain>
    </source>
</reference>
<feature type="domain" description="ABC transmembrane type-1" evidence="8">
    <location>
        <begin position="1"/>
        <end position="149"/>
    </location>
</feature>
<dbReference type="InterPro" id="IPR000515">
    <property type="entry name" value="MetI-like"/>
</dbReference>
<keyword evidence="3" id="KW-1003">Cell membrane</keyword>
<feature type="non-terminal residue" evidence="9">
    <location>
        <position position="149"/>
    </location>
</feature>
<organism evidence="9">
    <name type="scientific">marine sediment metagenome</name>
    <dbReference type="NCBI Taxonomy" id="412755"/>
    <lineage>
        <taxon>unclassified sequences</taxon>
        <taxon>metagenomes</taxon>
        <taxon>ecological metagenomes</taxon>
    </lineage>
</organism>
<keyword evidence="2" id="KW-0813">Transport</keyword>
<dbReference type="PANTHER" id="PTHR30183">
    <property type="entry name" value="MOLYBDENUM TRANSPORT SYSTEM PERMEASE PROTEIN MODB"/>
    <property type="match status" value="1"/>
</dbReference>
<dbReference type="SUPFAM" id="SSF161098">
    <property type="entry name" value="MetI-like"/>
    <property type="match status" value="1"/>
</dbReference>
<dbReference type="GO" id="GO:0005886">
    <property type="term" value="C:plasma membrane"/>
    <property type="evidence" value="ECO:0007669"/>
    <property type="project" value="UniProtKB-SubCell"/>
</dbReference>
<dbReference type="Pfam" id="PF00528">
    <property type="entry name" value="BPD_transp_1"/>
    <property type="match status" value="1"/>
</dbReference>
<evidence type="ECO:0000256" key="2">
    <source>
        <dbReference type="ARBA" id="ARBA00022448"/>
    </source>
</evidence>
<keyword evidence="5 7" id="KW-1133">Transmembrane helix</keyword>
<dbReference type="GO" id="GO:0055085">
    <property type="term" value="P:transmembrane transport"/>
    <property type="evidence" value="ECO:0007669"/>
    <property type="project" value="InterPro"/>
</dbReference>
<comment type="subcellular location">
    <subcellularLocation>
        <location evidence="1">Cell membrane</location>
        <topology evidence="1">Multi-pass membrane protein</topology>
    </subcellularLocation>
</comment>
<evidence type="ECO:0000256" key="6">
    <source>
        <dbReference type="ARBA" id="ARBA00023136"/>
    </source>
</evidence>
<evidence type="ECO:0000313" key="9">
    <source>
        <dbReference type="EMBL" id="GAH34108.1"/>
    </source>
</evidence>
<evidence type="ECO:0000256" key="1">
    <source>
        <dbReference type="ARBA" id="ARBA00004651"/>
    </source>
</evidence>
<dbReference type="Gene3D" id="1.10.3720.10">
    <property type="entry name" value="MetI-like"/>
    <property type="match status" value="1"/>
</dbReference>
<evidence type="ECO:0000256" key="5">
    <source>
        <dbReference type="ARBA" id="ARBA00022989"/>
    </source>
</evidence>
<dbReference type="InterPro" id="IPR035906">
    <property type="entry name" value="MetI-like_sf"/>
</dbReference>
<keyword evidence="4 7" id="KW-0812">Transmembrane</keyword>
<accession>X1GM90</accession>
<evidence type="ECO:0000256" key="7">
    <source>
        <dbReference type="SAM" id="Phobius"/>
    </source>
</evidence>
<proteinExistence type="predicted"/>
<dbReference type="AlphaFoldDB" id="X1GM90"/>
<evidence type="ECO:0000259" key="8">
    <source>
        <dbReference type="PROSITE" id="PS50928"/>
    </source>
</evidence>
<gene>
    <name evidence="9" type="ORF">S03H2_20068</name>
</gene>
<feature type="transmembrane region" description="Helical" evidence="7">
    <location>
        <begin position="7"/>
        <end position="30"/>
    </location>
</feature>
<sequence>MKVLTSIPAVFPSYVFAIALIYMYGSAGIFNQLSLSLFNLELPTVGILYSWQGIIFANIMFYMPFFIAPVFARLETLDPSLEEAARSLGSHGFHLIRRVVLPALTPGIVAGTLLTLLLTLNEFGVVLFLGWGKTYTLTFALYSEMEYFR</sequence>
<dbReference type="EMBL" id="BARU01010541">
    <property type="protein sequence ID" value="GAH34108.1"/>
    <property type="molecule type" value="Genomic_DNA"/>
</dbReference>
<name>X1GM90_9ZZZZ</name>
<evidence type="ECO:0000256" key="4">
    <source>
        <dbReference type="ARBA" id="ARBA00022692"/>
    </source>
</evidence>
<comment type="caution">
    <text evidence="9">The sequence shown here is derived from an EMBL/GenBank/DDBJ whole genome shotgun (WGS) entry which is preliminary data.</text>
</comment>
<feature type="transmembrane region" description="Helical" evidence="7">
    <location>
        <begin position="50"/>
        <end position="74"/>
    </location>
</feature>
<keyword evidence="6 7" id="KW-0472">Membrane</keyword>
<evidence type="ECO:0000256" key="3">
    <source>
        <dbReference type="ARBA" id="ARBA00022475"/>
    </source>
</evidence>
<dbReference type="CDD" id="cd06261">
    <property type="entry name" value="TM_PBP2"/>
    <property type="match status" value="1"/>
</dbReference>
<dbReference type="PROSITE" id="PS50928">
    <property type="entry name" value="ABC_TM1"/>
    <property type="match status" value="1"/>
</dbReference>